<keyword evidence="3" id="KW-1185">Reference proteome</keyword>
<evidence type="ECO:0000259" key="1">
    <source>
        <dbReference type="Pfam" id="PF25181"/>
    </source>
</evidence>
<sequence>MTQELITERYRRARELALSVAYKRVFGVAGKRSREQQMVIGDLMNFSKLLASSVAMSTVTGTIDTHATMVAEGRREVAHRIINNVTLDETQILLAIKQLDEALKSNV</sequence>
<protein>
    <recommendedName>
        <fullName evidence="1">Bbp19-like phage domain-containing protein</fullName>
    </recommendedName>
</protein>
<name>A0ABW1VLJ5_9GAMM</name>
<proteinExistence type="predicted"/>
<accession>A0ABW1VLJ5</accession>
<gene>
    <name evidence="2" type="ORF">ACFP73_06615</name>
</gene>
<reference evidence="3" key="1">
    <citation type="journal article" date="2019" name="Int. J. Syst. Evol. Microbiol.">
        <title>The Global Catalogue of Microorganisms (GCM) 10K type strain sequencing project: providing services to taxonomists for standard genome sequencing and annotation.</title>
        <authorList>
            <consortium name="The Broad Institute Genomics Platform"/>
            <consortium name="The Broad Institute Genome Sequencing Center for Infectious Disease"/>
            <person name="Wu L."/>
            <person name="Ma J."/>
        </authorList>
    </citation>
    <scope>NUCLEOTIDE SEQUENCE [LARGE SCALE GENOMIC DNA]</scope>
    <source>
        <strain evidence="3">CGMCC 4.1530</strain>
    </source>
</reference>
<dbReference type="Pfam" id="PF25181">
    <property type="entry name" value="Phage_Bbp19"/>
    <property type="match status" value="1"/>
</dbReference>
<dbReference type="Proteomes" id="UP001596215">
    <property type="component" value="Unassembled WGS sequence"/>
</dbReference>
<organism evidence="2 3">
    <name type="scientific">Tatumella punctata</name>
    <dbReference type="NCBI Taxonomy" id="399969"/>
    <lineage>
        <taxon>Bacteria</taxon>
        <taxon>Pseudomonadati</taxon>
        <taxon>Pseudomonadota</taxon>
        <taxon>Gammaproteobacteria</taxon>
        <taxon>Enterobacterales</taxon>
        <taxon>Erwiniaceae</taxon>
        <taxon>Tatumella</taxon>
    </lineage>
</organism>
<evidence type="ECO:0000313" key="2">
    <source>
        <dbReference type="EMBL" id="MFC6361776.1"/>
    </source>
</evidence>
<feature type="domain" description="Bbp19-like phage" evidence="1">
    <location>
        <begin position="22"/>
        <end position="92"/>
    </location>
</feature>
<evidence type="ECO:0000313" key="3">
    <source>
        <dbReference type="Proteomes" id="UP001596215"/>
    </source>
</evidence>
<dbReference type="EMBL" id="JBHSUC010000005">
    <property type="protein sequence ID" value="MFC6361776.1"/>
    <property type="molecule type" value="Genomic_DNA"/>
</dbReference>
<dbReference type="RefSeq" id="WP_343878265.1">
    <property type="nucleotide sequence ID" value="NZ_BAAAFW010000095.1"/>
</dbReference>
<comment type="caution">
    <text evidence="2">The sequence shown here is derived from an EMBL/GenBank/DDBJ whole genome shotgun (WGS) entry which is preliminary data.</text>
</comment>
<dbReference type="InterPro" id="IPR057447">
    <property type="entry name" value="Bbp19-like_phage"/>
</dbReference>